<sequence length="217" mass="24303">MHVKLGSVAVRTAVYLPNSFQRHDHSYASTPSNESPPMTPQTFTGSESIDGGNDNADKIRELEKIERQLAMQYGYPENYDPTNVLRRARDSPGTLRHMNNLYDMEYKTAEVKGVNEILSQSYLGPSSGSSLINLGGGHGLHLFTYPNSFILSQLSNRSMPSPWATNQQENVYHDICLLVNNQKDESIKTYTNALCILDGIAFHIRSVLCLHGENFHL</sequence>
<feature type="region of interest" description="Disordered" evidence="1">
    <location>
        <begin position="25"/>
        <end position="54"/>
    </location>
</feature>
<accession>A0AA39MH27</accession>
<evidence type="ECO:0000313" key="3">
    <source>
        <dbReference type="Proteomes" id="UP001175211"/>
    </source>
</evidence>
<dbReference type="GeneID" id="85354228"/>
<proteinExistence type="predicted"/>
<reference evidence="2" key="1">
    <citation type="submission" date="2023-06" db="EMBL/GenBank/DDBJ databases">
        <authorList>
            <consortium name="Lawrence Berkeley National Laboratory"/>
            <person name="Ahrendt S."/>
            <person name="Sahu N."/>
            <person name="Indic B."/>
            <person name="Wong-Bajracharya J."/>
            <person name="Merenyi Z."/>
            <person name="Ke H.-M."/>
            <person name="Monk M."/>
            <person name="Kocsube S."/>
            <person name="Drula E."/>
            <person name="Lipzen A."/>
            <person name="Balint B."/>
            <person name="Henrissat B."/>
            <person name="Andreopoulos B."/>
            <person name="Martin F.M."/>
            <person name="Harder C.B."/>
            <person name="Rigling D."/>
            <person name="Ford K.L."/>
            <person name="Foster G.D."/>
            <person name="Pangilinan J."/>
            <person name="Papanicolaou A."/>
            <person name="Barry K."/>
            <person name="LaButti K."/>
            <person name="Viragh M."/>
            <person name="Koriabine M."/>
            <person name="Yan M."/>
            <person name="Riley R."/>
            <person name="Champramary S."/>
            <person name="Plett K.L."/>
            <person name="Tsai I.J."/>
            <person name="Slot J."/>
            <person name="Sipos G."/>
            <person name="Plett J."/>
            <person name="Nagy L.G."/>
            <person name="Grigoriev I.V."/>
        </authorList>
    </citation>
    <scope>NUCLEOTIDE SEQUENCE</scope>
    <source>
        <strain evidence="2">CCBAS 213</strain>
    </source>
</reference>
<evidence type="ECO:0000256" key="1">
    <source>
        <dbReference type="SAM" id="MobiDB-lite"/>
    </source>
</evidence>
<name>A0AA39MH27_ARMTA</name>
<dbReference type="EMBL" id="JAUEPS010000216">
    <property type="protein sequence ID" value="KAK0433593.1"/>
    <property type="molecule type" value="Genomic_DNA"/>
</dbReference>
<keyword evidence="3" id="KW-1185">Reference proteome</keyword>
<feature type="compositionally biased region" description="Polar residues" evidence="1">
    <location>
        <begin position="27"/>
        <end position="47"/>
    </location>
</feature>
<comment type="caution">
    <text evidence="2">The sequence shown here is derived from an EMBL/GenBank/DDBJ whole genome shotgun (WGS) entry which is preliminary data.</text>
</comment>
<dbReference type="AlphaFoldDB" id="A0AA39MH27"/>
<dbReference type="RefSeq" id="XP_060321551.1">
    <property type="nucleotide sequence ID" value="XM_060470680.1"/>
</dbReference>
<gene>
    <name evidence="2" type="ORF">EV420DRAFT_1489039</name>
</gene>
<protein>
    <submittedName>
        <fullName evidence="2">Uncharacterized protein</fullName>
    </submittedName>
</protein>
<organism evidence="2 3">
    <name type="scientific">Armillaria tabescens</name>
    <name type="common">Ringless honey mushroom</name>
    <name type="synonym">Agaricus tabescens</name>
    <dbReference type="NCBI Taxonomy" id="1929756"/>
    <lineage>
        <taxon>Eukaryota</taxon>
        <taxon>Fungi</taxon>
        <taxon>Dikarya</taxon>
        <taxon>Basidiomycota</taxon>
        <taxon>Agaricomycotina</taxon>
        <taxon>Agaricomycetes</taxon>
        <taxon>Agaricomycetidae</taxon>
        <taxon>Agaricales</taxon>
        <taxon>Marasmiineae</taxon>
        <taxon>Physalacriaceae</taxon>
        <taxon>Desarmillaria</taxon>
    </lineage>
</organism>
<evidence type="ECO:0000313" key="2">
    <source>
        <dbReference type="EMBL" id="KAK0433593.1"/>
    </source>
</evidence>
<dbReference type="Proteomes" id="UP001175211">
    <property type="component" value="Unassembled WGS sequence"/>
</dbReference>